<proteinExistence type="predicted"/>
<gene>
    <name evidence="1" type="ORF">S12H4_10968</name>
</gene>
<dbReference type="EMBL" id="BARW01004816">
    <property type="protein sequence ID" value="GAI66848.1"/>
    <property type="molecule type" value="Genomic_DNA"/>
</dbReference>
<sequence length="117" mass="13982">MIRKYVRTGQPTMSRREWLGMFKTVLSNTPKRNGEPVPITIRQLWYLMISHPYNYLINVKEVYNSMDGWITEFRKTGEIDWRLIEDRSRHEISGEDDESPEPDKYISQMIKGIEKTN</sequence>
<organism evidence="1">
    <name type="scientific">marine sediment metagenome</name>
    <dbReference type="NCBI Taxonomy" id="412755"/>
    <lineage>
        <taxon>unclassified sequences</taxon>
        <taxon>metagenomes</taxon>
        <taxon>ecological metagenomes</taxon>
    </lineage>
</organism>
<accession>X1QF73</accession>
<dbReference type="AlphaFoldDB" id="X1QF73"/>
<evidence type="ECO:0000313" key="1">
    <source>
        <dbReference type="EMBL" id="GAI66848.1"/>
    </source>
</evidence>
<comment type="caution">
    <text evidence="1">The sequence shown here is derived from an EMBL/GenBank/DDBJ whole genome shotgun (WGS) entry which is preliminary data.</text>
</comment>
<protein>
    <submittedName>
        <fullName evidence="1">Uncharacterized protein</fullName>
    </submittedName>
</protein>
<reference evidence="1" key="1">
    <citation type="journal article" date="2014" name="Front. Microbiol.">
        <title>High frequency of phylogenetically diverse reductive dehalogenase-homologous genes in deep subseafloor sedimentary metagenomes.</title>
        <authorList>
            <person name="Kawai M."/>
            <person name="Futagami T."/>
            <person name="Toyoda A."/>
            <person name="Takaki Y."/>
            <person name="Nishi S."/>
            <person name="Hori S."/>
            <person name="Arai W."/>
            <person name="Tsubouchi T."/>
            <person name="Morono Y."/>
            <person name="Uchiyama I."/>
            <person name="Ito T."/>
            <person name="Fujiyama A."/>
            <person name="Inagaki F."/>
            <person name="Takami H."/>
        </authorList>
    </citation>
    <scope>NUCLEOTIDE SEQUENCE</scope>
    <source>
        <strain evidence="1">Expedition CK06-06</strain>
    </source>
</reference>
<name>X1QF73_9ZZZZ</name>